<evidence type="ECO:0000256" key="1">
    <source>
        <dbReference type="ARBA" id="ARBA00022729"/>
    </source>
</evidence>
<dbReference type="Proteomes" id="UP001212483">
    <property type="component" value="Unassembled WGS sequence"/>
</dbReference>
<dbReference type="EMBL" id="JAQMJT010000008">
    <property type="protein sequence ID" value="MDB8614255.1"/>
    <property type="molecule type" value="Genomic_DNA"/>
</dbReference>
<dbReference type="Proteomes" id="UP001210204">
    <property type="component" value="Unassembled WGS sequence"/>
</dbReference>
<sequence length="176" mass="19656">MTFKKILGLLALACLTIIGLSACTPEKEPTWTYDKNKMLFTGQDASVQVLSATKIESPEGQKAVRVHYKLSNSSKETMNAYTLLMKVVLDVKQEKEELKVATLVFSKDDDRDKIANKTKIAPKEVKEIVVDYAVADFDHDLSIDFSDYGTEANATAKLSLQNLEKAPVKYFDKKAQ</sequence>
<dbReference type="PROSITE" id="PS51257">
    <property type="entry name" value="PROKAR_LIPOPROTEIN"/>
    <property type="match status" value="1"/>
</dbReference>
<feature type="chain" id="PRO_5014216227" evidence="2">
    <location>
        <begin position="23"/>
        <end position="176"/>
    </location>
</feature>
<dbReference type="Pfam" id="PF16729">
    <property type="entry name" value="DUF5067"/>
    <property type="match status" value="1"/>
</dbReference>
<evidence type="ECO:0000313" key="5">
    <source>
        <dbReference type="EMBL" id="MDB8606352.1"/>
    </source>
</evidence>
<evidence type="ECO:0000256" key="2">
    <source>
        <dbReference type="SAM" id="SignalP"/>
    </source>
</evidence>
<protein>
    <submittedName>
        <fullName evidence="5">DUF5067 domain-containing protein</fullName>
    </submittedName>
</protein>
<organism evidence="4 7">
    <name type="scientific">Streptococcus salivarius</name>
    <dbReference type="NCBI Taxonomy" id="1304"/>
    <lineage>
        <taxon>Bacteria</taxon>
        <taxon>Bacillati</taxon>
        <taxon>Bacillota</taxon>
        <taxon>Bacilli</taxon>
        <taxon>Lactobacillales</taxon>
        <taxon>Streptococcaceae</taxon>
        <taxon>Streptococcus</taxon>
    </lineage>
</organism>
<dbReference type="Gene3D" id="2.60.40.1240">
    <property type="match status" value="1"/>
</dbReference>
<dbReference type="EMBL" id="JJMT01000005">
    <property type="protein sequence ID" value="KEO46472.1"/>
    <property type="molecule type" value="Genomic_DNA"/>
</dbReference>
<dbReference type="AlphaFoldDB" id="A0A074IV10"/>
<accession>A0A074IV10</accession>
<feature type="signal peptide" evidence="2">
    <location>
        <begin position="1"/>
        <end position="22"/>
    </location>
</feature>
<name>A0A074IV10_STRSL</name>
<dbReference type="RefSeq" id="WP_002891182.1">
    <property type="nucleotide sequence ID" value="NZ_CP013216.1"/>
</dbReference>
<reference evidence="4 7" key="1">
    <citation type="submission" date="2014-04" db="EMBL/GenBank/DDBJ databases">
        <title>Variable characteristics of bacteriocin-producing Streptococcus salivarius strains isolated from Malaysian subjects.</title>
        <authorList>
            <person name="Philip K."/>
            <person name="Barbour A."/>
        </authorList>
    </citation>
    <scope>NUCLEOTIDE SEQUENCE [LARGE SCALE GENOMIC DNA]</scope>
    <source>
        <strain evidence="4 7">NU10</strain>
    </source>
</reference>
<evidence type="ECO:0000313" key="7">
    <source>
        <dbReference type="Proteomes" id="UP000027855"/>
    </source>
</evidence>
<dbReference type="InterPro" id="IPR031989">
    <property type="entry name" value="DUF5067"/>
</dbReference>
<feature type="domain" description="DUF5067" evidence="3">
    <location>
        <begin position="21"/>
        <end position="147"/>
    </location>
</feature>
<reference evidence="5" key="2">
    <citation type="submission" date="2023-01" db="EMBL/GenBank/DDBJ databases">
        <title>Human gut microbiome strain richness.</title>
        <authorList>
            <person name="Chen-Liaw A."/>
        </authorList>
    </citation>
    <scope>NUCLEOTIDE SEQUENCE</scope>
    <source>
        <strain evidence="6">1001095st1_G4_1001095IJ_161003</strain>
        <strain evidence="5">1001283st1_B9_1001283B150217_161031</strain>
    </source>
</reference>
<gene>
    <name evidence="4" type="ORF">DL07_09165</name>
    <name evidence="5" type="ORF">PNU22_07680</name>
    <name evidence="6" type="ORF">PNU26_07575</name>
</gene>
<dbReference type="PATRIC" id="fig|1304.175.peg.1741"/>
<evidence type="ECO:0000313" key="6">
    <source>
        <dbReference type="EMBL" id="MDB8614255.1"/>
    </source>
</evidence>
<proteinExistence type="predicted"/>
<evidence type="ECO:0000313" key="4">
    <source>
        <dbReference type="EMBL" id="KEO46472.1"/>
    </source>
</evidence>
<dbReference type="InterPro" id="IPR029050">
    <property type="entry name" value="Immunoprotect_excell_Ig-like"/>
</dbReference>
<dbReference type="KEGG" id="ssah:HSISS4_01141"/>
<evidence type="ECO:0000259" key="3">
    <source>
        <dbReference type="Pfam" id="PF16729"/>
    </source>
</evidence>
<dbReference type="Proteomes" id="UP000027855">
    <property type="component" value="Unassembled WGS sequence"/>
</dbReference>
<keyword evidence="1 2" id="KW-0732">Signal</keyword>
<comment type="caution">
    <text evidence="4">The sequence shown here is derived from an EMBL/GenBank/DDBJ whole genome shotgun (WGS) entry which is preliminary data.</text>
</comment>
<dbReference type="EMBL" id="JAQMJO010000006">
    <property type="protein sequence ID" value="MDB8606352.1"/>
    <property type="molecule type" value="Genomic_DNA"/>
</dbReference>